<proteinExistence type="predicted"/>
<keyword evidence="1" id="KW-0863">Zinc-finger</keyword>
<evidence type="ECO:0000259" key="3">
    <source>
        <dbReference type="PROSITE" id="PS50157"/>
    </source>
</evidence>
<accession>A0A8S1BS80</accession>
<dbReference type="PROSITE" id="PS51257">
    <property type="entry name" value="PROKAR_LIPOPROTEIN"/>
    <property type="match status" value="1"/>
</dbReference>
<evidence type="ECO:0000313" key="5">
    <source>
        <dbReference type="Proteomes" id="UP000494165"/>
    </source>
</evidence>
<protein>
    <recommendedName>
        <fullName evidence="3">C2H2-type domain-containing protein</fullName>
    </recommendedName>
</protein>
<feature type="compositionally biased region" description="Low complexity" evidence="2">
    <location>
        <begin position="27"/>
        <end position="39"/>
    </location>
</feature>
<comment type="caution">
    <text evidence="4">The sequence shown here is derived from an EMBL/GenBank/DDBJ whole genome shotgun (WGS) entry which is preliminary data.</text>
</comment>
<organism evidence="4 5">
    <name type="scientific">Cloeon dipterum</name>
    <dbReference type="NCBI Taxonomy" id="197152"/>
    <lineage>
        <taxon>Eukaryota</taxon>
        <taxon>Metazoa</taxon>
        <taxon>Ecdysozoa</taxon>
        <taxon>Arthropoda</taxon>
        <taxon>Hexapoda</taxon>
        <taxon>Insecta</taxon>
        <taxon>Pterygota</taxon>
        <taxon>Palaeoptera</taxon>
        <taxon>Ephemeroptera</taxon>
        <taxon>Pisciforma</taxon>
        <taxon>Baetidae</taxon>
        <taxon>Cloeon</taxon>
    </lineage>
</organism>
<feature type="domain" description="C2H2-type" evidence="3">
    <location>
        <begin position="143"/>
        <end position="171"/>
    </location>
</feature>
<keyword evidence="1" id="KW-0479">Metal-binding</keyword>
<dbReference type="InterPro" id="IPR013087">
    <property type="entry name" value="Znf_C2H2_type"/>
</dbReference>
<evidence type="ECO:0000256" key="1">
    <source>
        <dbReference type="PROSITE-ProRule" id="PRU00042"/>
    </source>
</evidence>
<gene>
    <name evidence="4" type="ORF">CLODIP_2_CD05161</name>
</gene>
<keyword evidence="1" id="KW-0862">Zinc</keyword>
<dbReference type="PROSITE" id="PS00028">
    <property type="entry name" value="ZINC_FINGER_C2H2_1"/>
    <property type="match status" value="1"/>
</dbReference>
<evidence type="ECO:0000313" key="4">
    <source>
        <dbReference type="EMBL" id="CAB3359372.1"/>
    </source>
</evidence>
<reference evidence="4 5" key="1">
    <citation type="submission" date="2020-04" db="EMBL/GenBank/DDBJ databases">
        <authorList>
            <person name="Alioto T."/>
            <person name="Alioto T."/>
            <person name="Gomez Garrido J."/>
        </authorList>
    </citation>
    <scope>NUCLEOTIDE SEQUENCE [LARGE SCALE GENOMIC DNA]</scope>
</reference>
<dbReference type="AlphaFoldDB" id="A0A8S1BS80"/>
<dbReference type="PROSITE" id="PS50157">
    <property type="entry name" value="ZINC_FINGER_C2H2_2"/>
    <property type="match status" value="1"/>
</dbReference>
<evidence type="ECO:0000256" key="2">
    <source>
        <dbReference type="SAM" id="MobiDB-lite"/>
    </source>
</evidence>
<dbReference type="EMBL" id="CADEPI010000001">
    <property type="protein sequence ID" value="CAB3359372.1"/>
    <property type="molecule type" value="Genomic_DNA"/>
</dbReference>
<dbReference type="Proteomes" id="UP000494165">
    <property type="component" value="Unassembled WGS sequence"/>
</dbReference>
<keyword evidence="5" id="KW-1185">Reference proteome</keyword>
<feature type="region of interest" description="Disordered" evidence="2">
    <location>
        <begin position="1"/>
        <end position="56"/>
    </location>
</feature>
<dbReference type="GO" id="GO:0008270">
    <property type="term" value="F:zinc ion binding"/>
    <property type="evidence" value="ECO:0007669"/>
    <property type="project" value="UniProtKB-KW"/>
</dbReference>
<dbReference type="SMART" id="SM00355">
    <property type="entry name" value="ZnF_C2H2"/>
    <property type="match status" value="1"/>
</dbReference>
<sequence>MDRPKEVKCQQPLPRHLFEKGDDYGLSSSSASGACSQSALPGRSSRDHSSDADNTSVCGDLKERYVRMTYLPEKDMTTMKGDSCGQEHTEIFHDSAAIGVRVESTNKWKIKTMKFDHQTSSDDSISTIAASGDGGREKNPGLFRCEICNFNFRTAEELRNHVKNAHGKDFPEFLNLETRP</sequence>
<name>A0A8S1BS80_9INSE</name>